<gene>
    <name evidence="1" type="ORF">METZ01_LOCUS355178</name>
</gene>
<dbReference type="AlphaFoldDB" id="A0A382RXA2"/>
<organism evidence="1">
    <name type="scientific">marine metagenome</name>
    <dbReference type="NCBI Taxonomy" id="408172"/>
    <lineage>
        <taxon>unclassified sequences</taxon>
        <taxon>metagenomes</taxon>
        <taxon>ecological metagenomes</taxon>
    </lineage>
</organism>
<name>A0A382RXA2_9ZZZZ</name>
<feature type="non-terminal residue" evidence="1">
    <location>
        <position position="71"/>
    </location>
</feature>
<protein>
    <submittedName>
        <fullName evidence="1">Uncharacterized protein</fullName>
    </submittedName>
</protein>
<accession>A0A382RXA2</accession>
<sequence>MKVEKLKGHSGCDILLYGSKDHNFVRKISPNKKYNERLSEQCNKQCLWNNDISCVPEVINTGYKNGLFYFD</sequence>
<dbReference type="EMBL" id="UINC01124885">
    <property type="protein sequence ID" value="SVD02324.1"/>
    <property type="molecule type" value="Genomic_DNA"/>
</dbReference>
<reference evidence="1" key="1">
    <citation type="submission" date="2018-05" db="EMBL/GenBank/DDBJ databases">
        <authorList>
            <person name="Lanie J.A."/>
            <person name="Ng W.-L."/>
            <person name="Kazmierczak K.M."/>
            <person name="Andrzejewski T.M."/>
            <person name="Davidsen T.M."/>
            <person name="Wayne K.J."/>
            <person name="Tettelin H."/>
            <person name="Glass J.I."/>
            <person name="Rusch D."/>
            <person name="Podicherti R."/>
            <person name="Tsui H.-C.T."/>
            <person name="Winkler M.E."/>
        </authorList>
    </citation>
    <scope>NUCLEOTIDE SEQUENCE</scope>
</reference>
<proteinExistence type="predicted"/>
<evidence type="ECO:0000313" key="1">
    <source>
        <dbReference type="EMBL" id="SVD02324.1"/>
    </source>
</evidence>